<dbReference type="CDD" id="cd00818">
    <property type="entry name" value="IleRS_core"/>
    <property type="match status" value="1"/>
</dbReference>
<dbReference type="SUPFAM" id="SSF50677">
    <property type="entry name" value="ValRS/IleRS/LeuRS editing domain"/>
    <property type="match status" value="1"/>
</dbReference>
<protein>
    <recommendedName>
        <fullName evidence="10">Isoleucine--tRNA ligase</fullName>
        <ecNumber evidence="10">6.1.1.5</ecNumber>
    </recommendedName>
    <alternativeName>
        <fullName evidence="10">Isoleucyl-tRNA synthetase</fullName>
        <shortName evidence="10">IleRS</shortName>
    </alternativeName>
</protein>
<dbReference type="FunFam" id="1.10.730.10:FF:000083">
    <property type="entry name" value="Isoleucine--tRNA ligase"/>
    <property type="match status" value="1"/>
</dbReference>
<evidence type="ECO:0000256" key="9">
    <source>
        <dbReference type="ARBA" id="ARBA00048359"/>
    </source>
</evidence>
<dbReference type="Pfam" id="PF00133">
    <property type="entry name" value="tRNA-synt_1"/>
    <property type="match status" value="1"/>
</dbReference>
<feature type="short sequence motif" description="'KMSKS' region" evidence="10">
    <location>
        <begin position="601"/>
        <end position="605"/>
    </location>
</feature>
<comment type="function">
    <text evidence="10">Catalyzes the attachment of isoleucine to tRNA(Ile). As IleRS can inadvertently accommodate and process structurally similar amino acids such as valine, to avoid such errors it has two additional distinct tRNA(Ile)-dependent editing activities. One activity is designated as 'pretransfer' editing and involves the hydrolysis of activated Val-AMP. The other activity is designated 'posttransfer' editing and involves deacylation of mischarged Val-tRNA(Ile).</text>
</comment>
<dbReference type="HAMAP" id="MF_02003">
    <property type="entry name" value="Ile_tRNA_synth_type2"/>
    <property type="match status" value="1"/>
</dbReference>
<feature type="domain" description="Methionyl/Valyl/Leucyl/Isoleucyl-tRNA synthetase anticodon-binding" evidence="12">
    <location>
        <begin position="688"/>
        <end position="837"/>
    </location>
</feature>
<dbReference type="InterPro" id="IPR014729">
    <property type="entry name" value="Rossmann-like_a/b/a_fold"/>
</dbReference>
<comment type="subunit">
    <text evidence="10">Monomer.</text>
</comment>
<comment type="catalytic activity">
    <reaction evidence="9 10">
        <text>tRNA(Ile) + L-isoleucine + ATP = L-isoleucyl-tRNA(Ile) + AMP + diphosphate</text>
        <dbReference type="Rhea" id="RHEA:11060"/>
        <dbReference type="Rhea" id="RHEA-COMP:9666"/>
        <dbReference type="Rhea" id="RHEA-COMP:9695"/>
        <dbReference type="ChEBI" id="CHEBI:30616"/>
        <dbReference type="ChEBI" id="CHEBI:33019"/>
        <dbReference type="ChEBI" id="CHEBI:58045"/>
        <dbReference type="ChEBI" id="CHEBI:78442"/>
        <dbReference type="ChEBI" id="CHEBI:78528"/>
        <dbReference type="ChEBI" id="CHEBI:456215"/>
        <dbReference type="EC" id="6.1.1.5"/>
    </reaction>
</comment>
<comment type="caution">
    <text evidence="10">Lacks conserved residue(s) required for the propagation of feature annotation.</text>
</comment>
<dbReference type="InterPro" id="IPR009080">
    <property type="entry name" value="tRNAsynth_Ia_anticodon-bd"/>
</dbReference>
<sequence>MSAVIKPLTGNYDPKRIEEEIISYWEENKIYNKLKDIVSKRREKFLFIDGPPYPSSPTPHIGTIWNKVIKDCILRYQRVLGKRVHDQPGYDTHGLPIEVATEKLLGISNKQEIIDKIGVETFINKCKEFALSNADKMTQNFKNVGVFMDWERPYYTLDPSYISSSWSVIKKAYEKGMLDKGTAVLHWCPRCETTLSDYEVSEYRDLEDPSIYVKFKIKGEKNRYLLIWTTTPWTIPSNVFVMINKDYDYADVEVNGEILVIAKDRVEAVMKEASITNYKILRTYKGSELIGIKYEHPLREFVSAQTKLDDFHQVVDAGNIVKLTDGTGLVHSATGHGEEDFTVGQKYGFPVVMFVNDRGEFTEEGGKYKGLKVRDASKAIISDLKSKNTLFFEGKIVHRYPVCWRCKTPLILRAIDQWFIRVTKIKDKMLNEIEKVNWIPDWGKSRISNMVKELRDWVISRQRFWGTPLPIWICERCNNVMVVGSKEELESIAIDPVPNDLHRPWIDNVRVKCNKCGGVAKRIPDVADVWFDSGVAFFASLGKDWQEKWKELGPVDLVLEGHDQLRGWFFSLLRSGLILLDRAPYTSVLVHGFMLDEQGREMHKSLGNYVEPSVVVEKYGRDILRLWLLRNTTWEDAKFSWKALELTKRDLQIIWNTFVFASMYMNLDNFEPDKYTLDDIIKYAKIEDLWILSRFNSMLKKVNESMKDYKVHEMTNYLINFLIEDVSRFYIRLIRKRAWIEANTQDKIAMYYILYYILKQWIILASTIIPFISEKIYKSFVVNAKESVSMESSINYDERFIDNELERAFEVAREINEASLNARAKAGIKLRWPLAKVYIFIENEDTLAKVGRIKDVLISMLNAKDIEISKIEGFKSFSKYKVEPNRSIIGKEYKSMSPKIVEYIENNRDIIAMDILNKKQHVAKIDNFDIILNASYVIISEETVEGFISSKFSKGIVVISKEISESEEEEGLIRDIIRRIQFMRKQLKLNVLDYIEISMKVPEERVKTIQKWEEFIKSETRASNIILGEAKGDITMDWDIEGESYIIGIKKST</sequence>
<dbReference type="PRINTS" id="PR00984">
    <property type="entry name" value="TRNASYNTHILE"/>
</dbReference>
<dbReference type="FunFam" id="3.40.50.620:FF:000325">
    <property type="entry name" value="Isoleucine--tRNA ligase"/>
    <property type="match status" value="1"/>
</dbReference>
<feature type="domain" description="Aminoacyl-tRNA synthetase class Ia" evidence="11">
    <location>
        <begin position="21"/>
        <end position="639"/>
    </location>
</feature>
<comment type="domain">
    <text evidence="10">IleRS has two distinct active sites: one for aminoacylation and one for editing. The misactivated valine is translocated from the active site to the editing site, which sterically excludes the correctly activated isoleucine. The single editing site contains two valyl binding pockets, one specific for each substrate (Val-AMP or Val-tRNA(Ile)).</text>
</comment>
<dbReference type="GO" id="GO:0002161">
    <property type="term" value="F:aminoacyl-tRNA deacylase activity"/>
    <property type="evidence" value="ECO:0007669"/>
    <property type="project" value="InterPro"/>
</dbReference>
<evidence type="ECO:0000259" key="12">
    <source>
        <dbReference type="Pfam" id="PF08264"/>
    </source>
</evidence>
<dbReference type="Pfam" id="PF08264">
    <property type="entry name" value="Anticodon_1"/>
    <property type="match status" value="1"/>
</dbReference>
<keyword evidence="5 10" id="KW-0862">Zinc</keyword>
<dbReference type="InterPro" id="IPR050081">
    <property type="entry name" value="Ile-tRNA_ligase"/>
</dbReference>
<evidence type="ECO:0000256" key="7">
    <source>
        <dbReference type="ARBA" id="ARBA00022917"/>
    </source>
</evidence>
<dbReference type="Gene3D" id="1.10.730.10">
    <property type="entry name" value="Isoleucyl-tRNA Synthetase, Domain 1"/>
    <property type="match status" value="1"/>
</dbReference>
<evidence type="ECO:0000256" key="2">
    <source>
        <dbReference type="ARBA" id="ARBA00022598"/>
    </source>
</evidence>
<dbReference type="EMBL" id="CP001800">
    <property type="protein sequence ID" value="ACX91996.1"/>
    <property type="molecule type" value="Genomic_DNA"/>
</dbReference>
<keyword evidence="8 10" id="KW-0030">Aminoacyl-tRNA synthetase</keyword>
<dbReference type="HOGENOM" id="CLU_001493_1_1_2"/>
<evidence type="ECO:0000256" key="1">
    <source>
        <dbReference type="ARBA" id="ARBA00022490"/>
    </source>
</evidence>
<keyword evidence="2 10" id="KW-0436">Ligase</keyword>
<feature type="binding site" evidence="10">
    <location>
        <position position="604"/>
    </location>
    <ligand>
        <name>ATP</name>
        <dbReference type="ChEBI" id="CHEBI:30616"/>
    </ligand>
</feature>
<dbReference type="GO" id="GO:0004822">
    <property type="term" value="F:isoleucine-tRNA ligase activity"/>
    <property type="evidence" value="ECO:0007669"/>
    <property type="project" value="UniProtKB-UniRule"/>
</dbReference>
<dbReference type="GO" id="GO:0005524">
    <property type="term" value="F:ATP binding"/>
    <property type="evidence" value="ECO:0007669"/>
    <property type="project" value="UniProtKB-UniRule"/>
</dbReference>
<accession>D0KTC7</accession>
<keyword evidence="3 10" id="KW-0479">Metal-binding</keyword>
<dbReference type="EC" id="6.1.1.5" evidence="10"/>
<dbReference type="SUPFAM" id="SSF52374">
    <property type="entry name" value="Nucleotidylyl transferase"/>
    <property type="match status" value="1"/>
</dbReference>
<dbReference type="InterPro" id="IPR002300">
    <property type="entry name" value="aa-tRNA-synth_Ia"/>
</dbReference>
<dbReference type="Gene3D" id="3.40.50.620">
    <property type="entry name" value="HUPs"/>
    <property type="match status" value="2"/>
</dbReference>
<keyword evidence="1 10" id="KW-0963">Cytoplasm</keyword>
<dbReference type="NCBIfam" id="TIGR00392">
    <property type="entry name" value="ileS"/>
    <property type="match status" value="1"/>
</dbReference>
<dbReference type="PANTHER" id="PTHR42765:SF1">
    <property type="entry name" value="ISOLEUCINE--TRNA LIGASE, MITOCHONDRIAL"/>
    <property type="match status" value="1"/>
</dbReference>
<reference evidence="13" key="1">
    <citation type="submission" date="2009-10" db="EMBL/GenBank/DDBJ databases">
        <title>Complete sequence of Sulfolobus solfataricus 98/2.</title>
        <authorList>
            <consortium name="US DOE Joint Genome Institute"/>
            <person name="Lucas S."/>
            <person name="Copeland A."/>
            <person name="Lapidus A."/>
            <person name="Glavina del Rio T."/>
            <person name="Tice H."/>
            <person name="Bruce D."/>
            <person name="Goodwin L."/>
            <person name="Pitluck S."/>
            <person name="Munk A.C."/>
            <person name="Brettin T."/>
            <person name="Detter J.C."/>
            <person name="Han C."/>
            <person name="Tapia R."/>
            <person name="Larimer F."/>
            <person name="Land M."/>
            <person name="Hauser L."/>
            <person name="Kyrpides N."/>
            <person name="Ovchinnikova G."/>
            <person name="Mead D."/>
        </authorList>
    </citation>
    <scope>NUCLEOTIDE SEQUENCE [LARGE SCALE GENOMIC DNA]</scope>
    <source>
        <strain evidence="13">98/2</strain>
    </source>
</reference>
<organism evidence="13">
    <name type="scientific">Saccharolobus solfataricus (strain 98/2)</name>
    <name type="common">Sulfolobus solfataricus</name>
    <dbReference type="NCBI Taxonomy" id="555311"/>
    <lineage>
        <taxon>Archaea</taxon>
        <taxon>Thermoproteota</taxon>
        <taxon>Thermoprotei</taxon>
        <taxon>Sulfolobales</taxon>
        <taxon>Sulfolobaceae</taxon>
        <taxon>Saccharolobus</taxon>
    </lineage>
</organism>
<keyword evidence="7 10" id="KW-0648">Protein biosynthesis</keyword>
<dbReference type="InterPro" id="IPR001412">
    <property type="entry name" value="aa-tRNA-synth_I_CS"/>
</dbReference>
<dbReference type="GO" id="GO:0005829">
    <property type="term" value="C:cytosol"/>
    <property type="evidence" value="ECO:0007669"/>
    <property type="project" value="TreeGrafter"/>
</dbReference>
<dbReference type="InterPro" id="IPR023586">
    <property type="entry name" value="Ile-tRNA-ligase_type2"/>
</dbReference>
<comment type="similarity">
    <text evidence="10">Belongs to the class-I aminoacyl-tRNA synthetase family. IleS type 2 subfamily.</text>
</comment>
<evidence type="ECO:0000313" key="13">
    <source>
        <dbReference type="EMBL" id="ACX91996.1"/>
    </source>
</evidence>
<evidence type="ECO:0000256" key="4">
    <source>
        <dbReference type="ARBA" id="ARBA00022741"/>
    </source>
</evidence>
<dbReference type="KEGG" id="sol:Ssol_1780"/>
<evidence type="ECO:0000256" key="6">
    <source>
        <dbReference type="ARBA" id="ARBA00022840"/>
    </source>
</evidence>
<keyword evidence="4 10" id="KW-0547">Nucleotide-binding</keyword>
<evidence type="ECO:0000259" key="11">
    <source>
        <dbReference type="Pfam" id="PF00133"/>
    </source>
</evidence>
<dbReference type="PROSITE" id="PS00178">
    <property type="entry name" value="AA_TRNA_LIGASE_I"/>
    <property type="match status" value="1"/>
</dbReference>
<dbReference type="InterPro" id="IPR009008">
    <property type="entry name" value="Val/Leu/Ile-tRNA-synth_edit"/>
</dbReference>
<proteinExistence type="inferred from homology"/>
<evidence type="ECO:0000256" key="5">
    <source>
        <dbReference type="ARBA" id="ARBA00022833"/>
    </source>
</evidence>
<gene>
    <name evidence="10" type="primary">ileS</name>
    <name evidence="13" type="ordered locus">Ssol_1780</name>
</gene>
<dbReference type="PANTHER" id="PTHR42765">
    <property type="entry name" value="SOLEUCYL-TRNA SYNTHETASE"/>
    <property type="match status" value="1"/>
</dbReference>
<keyword evidence="6 10" id="KW-0067">ATP-binding</keyword>
<dbReference type="CDD" id="cd07961">
    <property type="entry name" value="Anticodon_Ia_Ile_ABEc"/>
    <property type="match status" value="1"/>
</dbReference>
<dbReference type="InterPro" id="IPR033709">
    <property type="entry name" value="Anticodon_Ile_ABEc"/>
</dbReference>
<dbReference type="Gene3D" id="3.90.740.10">
    <property type="entry name" value="Valyl/Leucyl/Isoleucyl-tRNA synthetase, editing domain"/>
    <property type="match status" value="1"/>
</dbReference>
<dbReference type="InterPro" id="IPR013155">
    <property type="entry name" value="M/V/L/I-tRNA-synth_anticd-bd"/>
</dbReference>
<evidence type="ECO:0000256" key="3">
    <source>
        <dbReference type="ARBA" id="ARBA00022723"/>
    </source>
</evidence>
<dbReference type="Pfam" id="PF19302">
    <property type="entry name" value="DUF5915"/>
    <property type="match status" value="1"/>
</dbReference>
<dbReference type="AlphaFoldDB" id="D0KTC7"/>
<comment type="subcellular location">
    <subcellularLocation>
        <location evidence="10">Cytoplasm</location>
    </subcellularLocation>
</comment>
<dbReference type="GO" id="GO:0008270">
    <property type="term" value="F:zinc ion binding"/>
    <property type="evidence" value="ECO:0007669"/>
    <property type="project" value="UniProtKB-UniRule"/>
</dbReference>
<name>D0KTC7_SACS9</name>
<dbReference type="GO" id="GO:0006428">
    <property type="term" value="P:isoleucyl-tRNA aminoacylation"/>
    <property type="evidence" value="ECO:0007669"/>
    <property type="project" value="UniProtKB-UniRule"/>
</dbReference>
<evidence type="ECO:0000256" key="8">
    <source>
        <dbReference type="ARBA" id="ARBA00023146"/>
    </source>
</evidence>
<dbReference type="InterPro" id="IPR002301">
    <property type="entry name" value="Ile-tRNA-ligase"/>
</dbReference>
<evidence type="ECO:0000256" key="10">
    <source>
        <dbReference type="HAMAP-Rule" id="MF_02003"/>
    </source>
</evidence>
<comment type="cofactor">
    <cofactor evidence="10">
        <name>Zn(2+)</name>
        <dbReference type="ChEBI" id="CHEBI:29105"/>
    </cofactor>
</comment>
<dbReference type="GO" id="GO:0000049">
    <property type="term" value="F:tRNA binding"/>
    <property type="evidence" value="ECO:0007669"/>
    <property type="project" value="InterPro"/>
</dbReference>
<dbReference type="FunFam" id="3.90.740.10:FF:000041">
    <property type="entry name" value="Isoleucine--tRNA ligase"/>
    <property type="match status" value="1"/>
</dbReference>
<dbReference type="SUPFAM" id="SSF47323">
    <property type="entry name" value="Anticodon-binding domain of a subclass of class I aminoacyl-tRNA synthetases"/>
    <property type="match status" value="2"/>
</dbReference>